<keyword evidence="4" id="KW-1185">Reference proteome</keyword>
<proteinExistence type="predicted"/>
<feature type="compositionally biased region" description="Low complexity" evidence="1">
    <location>
        <begin position="155"/>
        <end position="166"/>
    </location>
</feature>
<gene>
    <name evidence="3" type="ORF">GS601_08515</name>
</gene>
<evidence type="ECO:0000313" key="4">
    <source>
        <dbReference type="Proteomes" id="UP000646053"/>
    </source>
</evidence>
<feature type="compositionally biased region" description="Polar residues" evidence="1">
    <location>
        <begin position="199"/>
        <end position="209"/>
    </location>
</feature>
<name>A0A8J7YZC6_9CYAN</name>
<evidence type="ECO:0000256" key="1">
    <source>
        <dbReference type="SAM" id="MobiDB-lite"/>
    </source>
</evidence>
<feature type="region of interest" description="Disordered" evidence="1">
    <location>
        <begin position="108"/>
        <end position="209"/>
    </location>
</feature>
<evidence type="ECO:0000256" key="2">
    <source>
        <dbReference type="SAM" id="Phobius"/>
    </source>
</evidence>
<dbReference type="AlphaFoldDB" id="A0A8J7YZC6"/>
<dbReference type="EMBL" id="WVIE01000008">
    <property type="protein sequence ID" value="NDJ17332.1"/>
    <property type="molecule type" value="Genomic_DNA"/>
</dbReference>
<keyword evidence="2" id="KW-1133">Transmembrane helix</keyword>
<evidence type="ECO:0000313" key="3">
    <source>
        <dbReference type="EMBL" id="NDJ17332.1"/>
    </source>
</evidence>
<feature type="transmembrane region" description="Helical" evidence="2">
    <location>
        <begin position="77"/>
        <end position="98"/>
    </location>
</feature>
<keyword evidence="2" id="KW-0472">Membrane</keyword>
<sequence length="209" mass="22119">MANLNDRNIYDRDNNPNPNPDPNPSSSPENLNPSGDYHVVDPDPVNYRQGYVEGKAVEQHRYEANQQIRDNDNAGRGLLVGILATGLLALVGASFYFLTQRPTPPTRTIVVPSAAPSVSPSPSPSPEVRERVIERDRIVPVPQQSAPAPNIITIPQPAAPTQSAPAAPQPAAPESSAQPSPSSDSTQSAPTTEAPDEPATSSPEPQSGQ</sequence>
<reference evidence="3" key="1">
    <citation type="submission" date="2019-12" db="EMBL/GenBank/DDBJ databases">
        <title>High-Quality draft genome sequences of three cyanobacteria isolated from the limestone walls of the Old Cathedral of Coimbra.</title>
        <authorList>
            <person name="Tiago I."/>
            <person name="Soares F."/>
            <person name="Portugal A."/>
        </authorList>
    </citation>
    <scope>NUCLEOTIDE SEQUENCE</scope>
    <source>
        <strain evidence="3">A</strain>
    </source>
</reference>
<dbReference type="RefSeq" id="WP_162422856.1">
    <property type="nucleotide sequence ID" value="NZ_WVIE01000008.1"/>
</dbReference>
<accession>A0A8J7YZC6</accession>
<keyword evidence="2" id="KW-0812">Transmembrane</keyword>
<comment type="caution">
    <text evidence="3">The sequence shown here is derived from an EMBL/GenBank/DDBJ whole genome shotgun (WGS) entry which is preliminary data.</text>
</comment>
<protein>
    <submittedName>
        <fullName evidence="3">Uncharacterized protein</fullName>
    </submittedName>
</protein>
<feature type="compositionally biased region" description="Low complexity" evidence="1">
    <location>
        <begin position="172"/>
        <end position="192"/>
    </location>
</feature>
<dbReference type="Proteomes" id="UP000646053">
    <property type="component" value="Unassembled WGS sequence"/>
</dbReference>
<feature type="compositionally biased region" description="Low complexity" evidence="1">
    <location>
        <begin position="108"/>
        <end position="118"/>
    </location>
</feature>
<organism evidence="3 4">
    <name type="scientific">Myxacorys almedinensis A</name>
    <dbReference type="NCBI Taxonomy" id="2690445"/>
    <lineage>
        <taxon>Bacteria</taxon>
        <taxon>Bacillati</taxon>
        <taxon>Cyanobacteriota</taxon>
        <taxon>Cyanophyceae</taxon>
        <taxon>Leptolyngbyales</taxon>
        <taxon>Leptolyngbyaceae</taxon>
        <taxon>Myxacorys</taxon>
        <taxon>Myxacorys almedinensis</taxon>
    </lineage>
</organism>
<feature type="region of interest" description="Disordered" evidence="1">
    <location>
        <begin position="1"/>
        <end position="47"/>
    </location>
</feature>
<feature type="compositionally biased region" description="Basic and acidic residues" evidence="1">
    <location>
        <begin position="127"/>
        <end position="138"/>
    </location>
</feature>